<gene>
    <name evidence="1" type="ORF">HGA07_28785</name>
</gene>
<organism evidence="1 2">
    <name type="scientific">Nocardia veterana</name>
    <dbReference type="NCBI Taxonomy" id="132249"/>
    <lineage>
        <taxon>Bacteria</taxon>
        <taxon>Bacillati</taxon>
        <taxon>Actinomycetota</taxon>
        <taxon>Actinomycetes</taxon>
        <taxon>Mycobacteriales</taxon>
        <taxon>Nocardiaceae</taxon>
        <taxon>Nocardia</taxon>
    </lineage>
</organism>
<keyword evidence="2" id="KW-1185">Reference proteome</keyword>
<dbReference type="SUPFAM" id="SSF109854">
    <property type="entry name" value="DinB/YfiT-like putative metalloenzymes"/>
    <property type="match status" value="1"/>
</dbReference>
<dbReference type="NCBIfam" id="TIGR03083">
    <property type="entry name" value="maleylpyruvate isomerase family mycothiol-dependent enzyme"/>
    <property type="match status" value="1"/>
</dbReference>
<sequence>MSEVEGYDAQERYALCDLFVEVGPDASTLLADWTARDLAAHLLLRERDLLAGPCLVLPGPFQRFAQRRMSRLAERTEFGWLVRQLRAGPPPGVFRVRWMRSFPSLNEFFVHHEDLRRANGLGPRTGLAPGMESALWRNVRRSGHYLSRRVRGVALEIVWAGTGESMWVRKADRVVRLSGPPGELLLFLFGRQAVAHVDLSGPKDAVAVVRRSHFGM</sequence>
<dbReference type="InterPro" id="IPR034660">
    <property type="entry name" value="DinB/YfiT-like"/>
</dbReference>
<proteinExistence type="predicted"/>
<name>A0A7X6M4C4_9NOCA</name>
<dbReference type="InterPro" id="IPR017517">
    <property type="entry name" value="Maleyloyr_isom"/>
</dbReference>
<comment type="caution">
    <text evidence="1">The sequence shown here is derived from an EMBL/GenBank/DDBJ whole genome shotgun (WGS) entry which is preliminary data.</text>
</comment>
<dbReference type="AlphaFoldDB" id="A0A7X6M4C4"/>
<protein>
    <submittedName>
        <fullName evidence="1">TIGR03085 family protein</fullName>
    </submittedName>
</protein>
<dbReference type="RefSeq" id="WP_040723595.1">
    <property type="nucleotide sequence ID" value="NZ_CAWPHS010000047.1"/>
</dbReference>
<dbReference type="Proteomes" id="UP000523447">
    <property type="component" value="Unassembled WGS sequence"/>
</dbReference>
<accession>A0A7X6M4C4</accession>
<dbReference type="NCBIfam" id="TIGR03085">
    <property type="entry name" value="TIGR03085 family metal-binding protein"/>
    <property type="match status" value="1"/>
</dbReference>
<dbReference type="InterPro" id="IPR017519">
    <property type="entry name" value="CHP03085"/>
</dbReference>
<reference evidence="1 2" key="1">
    <citation type="submission" date="2020-04" db="EMBL/GenBank/DDBJ databases">
        <title>MicrobeNet Type strains.</title>
        <authorList>
            <person name="Nicholson A.C."/>
        </authorList>
    </citation>
    <scope>NUCLEOTIDE SEQUENCE [LARGE SCALE GENOMIC DNA]</scope>
    <source>
        <strain evidence="1 2">DSM 44445</strain>
    </source>
</reference>
<dbReference type="EMBL" id="JAAXPE010000051">
    <property type="protein sequence ID" value="NKY89579.1"/>
    <property type="molecule type" value="Genomic_DNA"/>
</dbReference>
<evidence type="ECO:0000313" key="1">
    <source>
        <dbReference type="EMBL" id="NKY89579.1"/>
    </source>
</evidence>
<evidence type="ECO:0000313" key="2">
    <source>
        <dbReference type="Proteomes" id="UP000523447"/>
    </source>
</evidence>